<dbReference type="AlphaFoldDB" id="A0A2V3J326"/>
<dbReference type="STRING" id="448386.A0A2V3J326"/>
<feature type="repeat" description="TPR" evidence="4">
    <location>
        <begin position="807"/>
        <end position="840"/>
    </location>
</feature>
<dbReference type="GO" id="GO:0003729">
    <property type="term" value="F:mRNA binding"/>
    <property type="evidence" value="ECO:0007669"/>
    <property type="project" value="InterPro"/>
</dbReference>
<dbReference type="InterPro" id="IPR003107">
    <property type="entry name" value="HAT"/>
</dbReference>
<feature type="region of interest" description="Disordered" evidence="5">
    <location>
        <begin position="83"/>
        <end position="109"/>
    </location>
</feature>
<accession>A0A2V3J326</accession>
<reference evidence="7 8" key="1">
    <citation type="journal article" date="2018" name="Mol. Biol. Evol.">
        <title>Analysis of the draft genome of the red seaweed Gracilariopsis chorda provides insights into genome size evolution in Rhodophyta.</title>
        <authorList>
            <person name="Lee J."/>
            <person name="Yang E.C."/>
            <person name="Graf L."/>
            <person name="Yang J.H."/>
            <person name="Qiu H."/>
            <person name="Zel Zion U."/>
            <person name="Chan C.X."/>
            <person name="Stephens T.G."/>
            <person name="Weber A.P.M."/>
            <person name="Boo G.H."/>
            <person name="Boo S.M."/>
            <person name="Kim K.M."/>
            <person name="Shin Y."/>
            <person name="Jung M."/>
            <person name="Lee S.J."/>
            <person name="Yim H.S."/>
            <person name="Lee J.H."/>
            <person name="Bhattacharya D."/>
            <person name="Yoon H.S."/>
        </authorList>
    </citation>
    <scope>NUCLEOTIDE SEQUENCE [LARGE SCALE GENOMIC DNA]</scope>
    <source>
        <strain evidence="7 8">SKKU-2015</strain>
        <tissue evidence="7">Whole body</tissue>
    </source>
</reference>
<dbReference type="GO" id="GO:0006417">
    <property type="term" value="P:regulation of translation"/>
    <property type="evidence" value="ECO:0007669"/>
    <property type="project" value="TreeGrafter"/>
</dbReference>
<evidence type="ECO:0000256" key="3">
    <source>
        <dbReference type="ARBA" id="ARBA00023242"/>
    </source>
</evidence>
<dbReference type="InterPro" id="IPR011990">
    <property type="entry name" value="TPR-like_helical_dom_sf"/>
</dbReference>
<dbReference type="OrthoDB" id="541719at2759"/>
<evidence type="ECO:0000256" key="2">
    <source>
        <dbReference type="ARBA" id="ARBA00022737"/>
    </source>
</evidence>
<dbReference type="Pfam" id="PF23231">
    <property type="entry name" value="HAT_Syf1_CNRKL1_C"/>
    <property type="match status" value="1"/>
</dbReference>
<keyword evidence="8" id="KW-1185">Reference proteome</keyword>
<comment type="caution">
    <text evidence="7">The sequence shown here is derived from an EMBL/GenBank/DDBJ whole genome shotgun (WGS) entry which is preliminary data.</text>
</comment>
<dbReference type="PANTHER" id="PTHR44917:SF1">
    <property type="entry name" value="PROTEIN HIGH CHLOROPHYLL FLUORESCENT 107"/>
    <property type="match status" value="1"/>
</dbReference>
<keyword evidence="2" id="KW-0677">Repeat</keyword>
<dbReference type="GO" id="GO:0006397">
    <property type="term" value="P:mRNA processing"/>
    <property type="evidence" value="ECO:0007669"/>
    <property type="project" value="InterPro"/>
</dbReference>
<feature type="repeat" description="TPR" evidence="4">
    <location>
        <begin position="943"/>
        <end position="976"/>
    </location>
</feature>
<gene>
    <name evidence="7" type="ORF">BWQ96_01335</name>
</gene>
<evidence type="ECO:0000313" key="8">
    <source>
        <dbReference type="Proteomes" id="UP000247409"/>
    </source>
</evidence>
<dbReference type="Proteomes" id="UP000247409">
    <property type="component" value="Unassembled WGS sequence"/>
</dbReference>
<feature type="compositionally biased region" description="Polar residues" evidence="5">
    <location>
        <begin position="209"/>
        <end position="232"/>
    </location>
</feature>
<dbReference type="InterPro" id="IPR044624">
    <property type="entry name" value="Mbb1-like"/>
</dbReference>
<sequence length="1059" mass="116625">MPPPASVQPISCNACSKSRTVPHAFLTTPPLLHAVHLVTRTSHRATAVTRALGPHGNRTITNGYSNLFFRTDSIWSPTLDSHHGDPVGNSGGTEFRGPGDNNWGLGNNNSFSTFPGGTLEYGRRHARDEPPPNHVASLTLPPPASQFSPSPLMSSFDGSSFAPHSSPQSTAILGSKSFPVGNSISPWSTPWSTSSHFSNNSNVFSPIASSVSPSDHNSTFSTTKMHVNNVSRPASEPAVGIRRGKRVADSPTGSFPNAHGKQHYGQSPPHRSNKQSSKHNGQQYHSKIRRQVRTIFERAKEEEKNGNFNEARTLLRQCLDLDKQDSHSWLALARLEARAGGVALRNHSNAAQSETDSDQQSLAPSAARGTEIARSIFKQGLDQCPNSIHLIQAWAVLEHRCGNRNIARELFARGLALEPDNPYVSQAWGLLEQRVGNTRKARELFRQTVSLRPHPEVCAAWAVLEAREGNIEYARELYEKGLRACKTAGNQSSAAIFRSWAEMEERIGDLPKARELLNKAIATQPRMTEAYVALGRLEARRGGTTRAVELMRAAASLSPKPPASVFNAWAQIEWTCCGRVNEARKLLKKGHDCHPTDPAILQSLGTLEERCGNLDEAKRLFYRSVCARPIAPAFVAWALLEEKDGNLEEAKRLFEEALSTDALHGAAYNAYGMMEARRGRLNQARAVYERGLKAHASASVWHGYGQLELKLGRNPDRARELFQQGVGQTREDTSFIWHSWGMLELQQHQVLEARAVFHDALKRYPRNSRVLVGAALAHAASGSRTRAEEDEAVALFERAVGADPTHAHAWQAWGVFELRRGHSDAAQALFRRGLRLCPSHGALWQAWGVLETSRGNFVKARQLYEKGAQACPAHVHLFQAWACMEVRSGNIGKARQLLDHALGLDSGHGAVWNAYGLLEARHGVLSKARQNFSAGIRRSPHHAPLYRAFGQTESRAGNYERARQLFQQGLRVDPRHAPLYHAYAQFEAMLGNVSALGGLKKQAEEYFGSEAQAVRVLKSGEQDLGPDVVENADEGLERKYTAMVTPMELALDGGNLYDT</sequence>
<feature type="domain" description="Pre-mRNA-splicing factor Syf1/CRNKL1-like C-terminal HAT-repeats" evidence="6">
    <location>
        <begin position="494"/>
        <end position="831"/>
    </location>
</feature>
<feature type="region of interest" description="Disordered" evidence="5">
    <location>
        <begin position="209"/>
        <end position="288"/>
    </location>
</feature>
<evidence type="ECO:0000256" key="4">
    <source>
        <dbReference type="PROSITE-ProRule" id="PRU00339"/>
    </source>
</evidence>
<organism evidence="7 8">
    <name type="scientific">Gracilariopsis chorda</name>
    <dbReference type="NCBI Taxonomy" id="448386"/>
    <lineage>
        <taxon>Eukaryota</taxon>
        <taxon>Rhodophyta</taxon>
        <taxon>Florideophyceae</taxon>
        <taxon>Rhodymeniophycidae</taxon>
        <taxon>Gracilariales</taxon>
        <taxon>Gracilariaceae</taxon>
        <taxon>Gracilariopsis</taxon>
    </lineage>
</organism>
<dbReference type="InterPro" id="IPR055430">
    <property type="entry name" value="HAT_Syf1_CNRKL1_C"/>
</dbReference>
<name>A0A2V3J326_9FLOR</name>
<evidence type="ECO:0000256" key="1">
    <source>
        <dbReference type="ARBA" id="ARBA00004123"/>
    </source>
</evidence>
<dbReference type="PROSITE" id="PS50005">
    <property type="entry name" value="TPR"/>
    <property type="match status" value="3"/>
</dbReference>
<dbReference type="PANTHER" id="PTHR44917">
    <property type="entry name" value="PROTEIN HIGH CHLOROPHYLL FLUORESCENT 107"/>
    <property type="match status" value="1"/>
</dbReference>
<proteinExistence type="predicted"/>
<keyword evidence="3" id="KW-0539">Nucleus</keyword>
<dbReference type="InterPro" id="IPR019734">
    <property type="entry name" value="TPR_rpt"/>
</dbReference>
<dbReference type="SMART" id="SM00386">
    <property type="entry name" value="HAT"/>
    <property type="match status" value="16"/>
</dbReference>
<dbReference type="GO" id="GO:0003727">
    <property type="term" value="F:single-stranded RNA binding"/>
    <property type="evidence" value="ECO:0007669"/>
    <property type="project" value="TreeGrafter"/>
</dbReference>
<evidence type="ECO:0000259" key="6">
    <source>
        <dbReference type="Pfam" id="PF23231"/>
    </source>
</evidence>
<comment type="subcellular location">
    <subcellularLocation>
        <location evidence="1">Nucleus</location>
    </subcellularLocation>
</comment>
<dbReference type="EMBL" id="NBIV01000011">
    <property type="protein sequence ID" value="PXF48779.1"/>
    <property type="molecule type" value="Genomic_DNA"/>
</dbReference>
<dbReference type="GO" id="GO:0005634">
    <property type="term" value="C:nucleus"/>
    <property type="evidence" value="ECO:0007669"/>
    <property type="project" value="UniProtKB-SubCell"/>
</dbReference>
<dbReference type="Gene3D" id="1.25.40.10">
    <property type="entry name" value="Tetratricopeptide repeat domain"/>
    <property type="match status" value="4"/>
</dbReference>
<protein>
    <submittedName>
        <fullName evidence="7">PsbB mRNA maturation factor Mbb1, chloroplastic</fullName>
    </submittedName>
</protein>
<feature type="repeat" description="TPR" evidence="4">
    <location>
        <begin position="528"/>
        <end position="561"/>
    </location>
</feature>
<dbReference type="SUPFAM" id="SSF48452">
    <property type="entry name" value="TPR-like"/>
    <property type="match status" value="4"/>
</dbReference>
<evidence type="ECO:0000313" key="7">
    <source>
        <dbReference type="EMBL" id="PXF48779.1"/>
    </source>
</evidence>
<keyword evidence="4" id="KW-0802">TPR repeat</keyword>
<evidence type="ECO:0000256" key="5">
    <source>
        <dbReference type="SAM" id="MobiDB-lite"/>
    </source>
</evidence>
<dbReference type="SMART" id="SM00028">
    <property type="entry name" value="TPR"/>
    <property type="match status" value="14"/>
</dbReference>